<evidence type="ECO:0000256" key="5">
    <source>
        <dbReference type="SAM" id="MobiDB-lite"/>
    </source>
</evidence>
<dbReference type="AlphaFoldDB" id="X8DCB5"/>
<dbReference type="GO" id="GO:0005525">
    <property type="term" value="F:GTP binding"/>
    <property type="evidence" value="ECO:0007669"/>
    <property type="project" value="UniProtKB-KW"/>
</dbReference>
<dbReference type="EMBL" id="JAOB01000021">
    <property type="protein sequence ID" value="EUA66014.1"/>
    <property type="molecule type" value="Genomic_DNA"/>
</dbReference>
<dbReference type="InterPro" id="IPR029044">
    <property type="entry name" value="Nucleotide-diphossugar_trans"/>
</dbReference>
<comment type="caution">
    <text evidence="6">The sequence shown here is derived from an EMBL/GenBank/DDBJ whole genome shotgun (WGS) entry which is preliminary data.</text>
</comment>
<name>X8DCB5_MYCXE</name>
<accession>X8DCB5</accession>
<dbReference type="GO" id="GO:0043814">
    <property type="term" value="F:phospholactate guanylyltransferase activity"/>
    <property type="evidence" value="ECO:0007669"/>
    <property type="project" value="UniProtKB-EC"/>
</dbReference>
<reference evidence="6" key="1">
    <citation type="submission" date="2014-01" db="EMBL/GenBank/DDBJ databases">
        <authorList>
            <person name="Brown-Elliot B."/>
            <person name="Wallace R."/>
            <person name="Lenaerts A."/>
            <person name="Ordway D."/>
            <person name="DeGroote M.A."/>
            <person name="Parker T."/>
            <person name="Sizemore C."/>
            <person name="Tallon L.J."/>
            <person name="Sadzewicz L.K."/>
            <person name="Sengamalay N."/>
            <person name="Fraser C.M."/>
            <person name="Hine E."/>
            <person name="Shefchek K.A."/>
            <person name="Das S.P."/>
            <person name="Tettelin H."/>
        </authorList>
    </citation>
    <scope>NUCLEOTIDE SEQUENCE [LARGE SCALE GENOMIC DNA]</scope>
    <source>
        <strain evidence="6">4042</strain>
    </source>
</reference>
<keyword evidence="3" id="KW-0547">Nucleotide-binding</keyword>
<keyword evidence="1 6" id="KW-0808">Transferase</keyword>
<evidence type="ECO:0000256" key="1">
    <source>
        <dbReference type="ARBA" id="ARBA00022679"/>
    </source>
</evidence>
<proteinExistence type="predicted"/>
<dbReference type="PANTHER" id="PTHR40392:SF1">
    <property type="entry name" value="2-PHOSPHO-L-LACTATE GUANYLYLTRANSFERASE"/>
    <property type="match status" value="1"/>
</dbReference>
<dbReference type="SUPFAM" id="SSF53448">
    <property type="entry name" value="Nucleotide-diphospho-sugar transferases"/>
    <property type="match status" value="1"/>
</dbReference>
<protein>
    <submittedName>
        <fullName evidence="6">2-phospho-L-lactate guanylyltransferase</fullName>
        <ecNumber evidence="6">2.7.7.68</ecNumber>
    </submittedName>
</protein>
<gene>
    <name evidence="6" type="ORF">I553_3384</name>
</gene>
<evidence type="ECO:0000313" key="6">
    <source>
        <dbReference type="EMBL" id="EUA66014.1"/>
    </source>
</evidence>
<dbReference type="InterPro" id="IPR002835">
    <property type="entry name" value="CofC"/>
</dbReference>
<feature type="non-terminal residue" evidence="6">
    <location>
        <position position="169"/>
    </location>
</feature>
<dbReference type="EC" id="2.7.7.68" evidence="6"/>
<organism evidence="6">
    <name type="scientific">Mycobacterium xenopi 4042</name>
    <dbReference type="NCBI Taxonomy" id="1299334"/>
    <lineage>
        <taxon>Bacteria</taxon>
        <taxon>Bacillati</taxon>
        <taxon>Actinomycetota</taxon>
        <taxon>Actinomycetes</taxon>
        <taxon>Mycobacteriales</taxon>
        <taxon>Mycobacteriaceae</taxon>
        <taxon>Mycobacterium</taxon>
    </lineage>
</organism>
<evidence type="ECO:0000256" key="4">
    <source>
        <dbReference type="ARBA" id="ARBA00023134"/>
    </source>
</evidence>
<feature type="region of interest" description="Disordered" evidence="5">
    <location>
        <begin position="114"/>
        <end position="169"/>
    </location>
</feature>
<keyword evidence="2 6" id="KW-0548">Nucleotidyltransferase</keyword>
<evidence type="ECO:0000256" key="2">
    <source>
        <dbReference type="ARBA" id="ARBA00022695"/>
    </source>
</evidence>
<dbReference type="PANTHER" id="PTHR40392">
    <property type="entry name" value="2-PHOSPHO-L-LACTATE GUANYLYLTRANSFERASE"/>
    <property type="match status" value="1"/>
</dbReference>
<evidence type="ECO:0000256" key="3">
    <source>
        <dbReference type="ARBA" id="ARBA00022741"/>
    </source>
</evidence>
<keyword evidence="4" id="KW-0342">GTP-binding</keyword>
<dbReference type="Gene3D" id="3.90.550.10">
    <property type="entry name" value="Spore Coat Polysaccharide Biosynthesis Protein SpsA, Chain A"/>
    <property type="match status" value="1"/>
</dbReference>
<feature type="region of interest" description="Disordered" evidence="5">
    <location>
        <begin position="74"/>
        <end position="95"/>
    </location>
</feature>
<sequence>MLADPTPEGHPDSLNNAITVAERLVAESVPNLVVLQGDLPALQPQELSDAIAAARNHPRSFVADRLGTGTAPCARSNRAAATIRPDSSARHRRSGAVELTGPWRVCAAISTARRPGGARRLGVGPPPHELSGLSPPVSGRDKCGPDDNNGVNSTPTVNGWPPQCGSTSG</sequence>